<keyword evidence="3" id="KW-0106">Calcium</keyword>
<name>A0AAD8AML7_DIPPU</name>
<reference evidence="5" key="1">
    <citation type="journal article" date="2023" name="IScience">
        <title>Live-bearing cockroach genome reveals convergent evolutionary mechanisms linked to viviparity in insects and beyond.</title>
        <authorList>
            <person name="Fouks B."/>
            <person name="Harrison M.C."/>
            <person name="Mikhailova A.A."/>
            <person name="Marchal E."/>
            <person name="English S."/>
            <person name="Carruthers M."/>
            <person name="Jennings E.C."/>
            <person name="Chiamaka E.L."/>
            <person name="Frigard R.A."/>
            <person name="Pippel M."/>
            <person name="Attardo G.M."/>
            <person name="Benoit J.B."/>
            <person name="Bornberg-Bauer E."/>
            <person name="Tobe S.S."/>
        </authorList>
    </citation>
    <scope>NUCLEOTIDE SEQUENCE</scope>
    <source>
        <strain evidence="5">Stay&amp;Tobe</strain>
    </source>
</reference>
<dbReference type="EMBL" id="JASPKZ010000018">
    <property type="protein sequence ID" value="KAJ9601411.1"/>
    <property type="molecule type" value="Genomic_DNA"/>
</dbReference>
<accession>A0AAD8AML7</accession>
<dbReference type="SUPFAM" id="SSF47473">
    <property type="entry name" value="EF-hand"/>
    <property type="match status" value="1"/>
</dbReference>
<dbReference type="Pfam" id="PF13499">
    <property type="entry name" value="EF-hand_7"/>
    <property type="match status" value="1"/>
</dbReference>
<organism evidence="5 6">
    <name type="scientific">Diploptera punctata</name>
    <name type="common">Pacific beetle cockroach</name>
    <dbReference type="NCBI Taxonomy" id="6984"/>
    <lineage>
        <taxon>Eukaryota</taxon>
        <taxon>Metazoa</taxon>
        <taxon>Ecdysozoa</taxon>
        <taxon>Arthropoda</taxon>
        <taxon>Hexapoda</taxon>
        <taxon>Insecta</taxon>
        <taxon>Pterygota</taxon>
        <taxon>Neoptera</taxon>
        <taxon>Polyneoptera</taxon>
        <taxon>Dictyoptera</taxon>
        <taxon>Blattodea</taxon>
        <taxon>Blaberoidea</taxon>
        <taxon>Blaberidae</taxon>
        <taxon>Diplopterinae</taxon>
        <taxon>Diploptera</taxon>
    </lineage>
</organism>
<dbReference type="GO" id="GO:0005509">
    <property type="term" value="F:calcium ion binding"/>
    <property type="evidence" value="ECO:0007669"/>
    <property type="project" value="InterPro"/>
</dbReference>
<keyword evidence="1" id="KW-0479">Metal-binding</keyword>
<evidence type="ECO:0000313" key="5">
    <source>
        <dbReference type="EMBL" id="KAJ9601411.1"/>
    </source>
</evidence>
<dbReference type="Gene3D" id="1.10.238.10">
    <property type="entry name" value="EF-hand"/>
    <property type="match status" value="1"/>
</dbReference>
<dbReference type="PANTHER" id="PTHR34524">
    <property type="entry name" value="CALCYPHOSIN"/>
    <property type="match status" value="1"/>
</dbReference>
<feature type="non-terminal residue" evidence="5">
    <location>
        <position position="1"/>
    </location>
</feature>
<dbReference type="AlphaFoldDB" id="A0AAD8AML7"/>
<gene>
    <name evidence="5" type="ORF">L9F63_000435</name>
</gene>
<evidence type="ECO:0000313" key="6">
    <source>
        <dbReference type="Proteomes" id="UP001233999"/>
    </source>
</evidence>
<dbReference type="InterPro" id="IPR002048">
    <property type="entry name" value="EF_hand_dom"/>
</dbReference>
<keyword evidence="6" id="KW-1185">Reference proteome</keyword>
<dbReference type="Proteomes" id="UP001233999">
    <property type="component" value="Unassembled WGS sequence"/>
</dbReference>
<dbReference type="PROSITE" id="PS50222">
    <property type="entry name" value="EF_HAND_2"/>
    <property type="match status" value="1"/>
</dbReference>
<feature type="domain" description="EF-hand" evidence="4">
    <location>
        <begin position="6"/>
        <end position="41"/>
    </location>
</feature>
<protein>
    <recommendedName>
        <fullName evidence="4">EF-hand domain-containing protein</fullName>
    </recommendedName>
</protein>
<comment type="caution">
    <text evidence="5">The sequence shown here is derived from an EMBL/GenBank/DDBJ whole genome shotgun (WGS) entry which is preliminary data.</text>
</comment>
<proteinExistence type="predicted"/>
<dbReference type="PANTHER" id="PTHR34524:SF6">
    <property type="entry name" value="CALCYPHOSINE LIKE"/>
    <property type="match status" value="1"/>
</dbReference>
<reference evidence="5" key="2">
    <citation type="submission" date="2023-05" db="EMBL/GenBank/DDBJ databases">
        <authorList>
            <person name="Fouks B."/>
        </authorList>
    </citation>
    <scope>NUCLEOTIDE SEQUENCE</scope>
    <source>
        <strain evidence="5">Stay&amp;Tobe</strain>
        <tissue evidence="5">Testes</tissue>
    </source>
</reference>
<dbReference type="InterPro" id="IPR011992">
    <property type="entry name" value="EF-hand-dom_pair"/>
</dbReference>
<evidence type="ECO:0000256" key="2">
    <source>
        <dbReference type="ARBA" id="ARBA00022737"/>
    </source>
</evidence>
<dbReference type="CDD" id="cd00051">
    <property type="entry name" value="EFh"/>
    <property type="match status" value="1"/>
</dbReference>
<evidence type="ECO:0000259" key="4">
    <source>
        <dbReference type="PROSITE" id="PS50222"/>
    </source>
</evidence>
<sequence length="104" mass="12031">PPMSQSRISVILEAFKKLDKTGDGVITIDDLRGVYSVKMNPRYMSGEETEEQILNKFINNFEKDESTRDGKVTEEEFINYYSGISASIDHDAYFDLMMRQSYKL</sequence>
<dbReference type="InterPro" id="IPR051581">
    <property type="entry name" value="Ca-bind"/>
</dbReference>
<evidence type="ECO:0000256" key="1">
    <source>
        <dbReference type="ARBA" id="ARBA00022723"/>
    </source>
</evidence>
<keyword evidence="2" id="KW-0677">Repeat</keyword>
<evidence type="ECO:0000256" key="3">
    <source>
        <dbReference type="ARBA" id="ARBA00022837"/>
    </source>
</evidence>